<feature type="region of interest" description="Alpha N-terminal domain (alpha-NTD)" evidence="11">
    <location>
        <begin position="1"/>
        <end position="232"/>
    </location>
</feature>
<dbReference type="NCBIfam" id="NF003519">
    <property type="entry name" value="PRK05182.2-5"/>
    <property type="match status" value="1"/>
</dbReference>
<dbReference type="InterPro" id="IPR011773">
    <property type="entry name" value="DNA-dir_RpoA"/>
</dbReference>
<comment type="function">
    <text evidence="11">DNA-dependent RNA polymerase catalyzes the transcription of DNA into RNA using the four ribonucleoside triphosphates as substrates.</text>
</comment>
<keyword evidence="4 11" id="KW-0240">DNA-directed RNA polymerase</keyword>
<dbReference type="NCBIfam" id="NF003513">
    <property type="entry name" value="PRK05182.1-2"/>
    <property type="match status" value="1"/>
</dbReference>
<evidence type="ECO:0000313" key="13">
    <source>
        <dbReference type="EMBL" id="WDE97916.1"/>
    </source>
</evidence>
<comment type="domain">
    <text evidence="11">The N-terminal domain is essential for RNAP assembly and basal transcription, whereas the C-terminal domain is involved in interaction with transcriptional regulators and with upstream promoter elements.</text>
</comment>
<feature type="domain" description="DNA-directed RNA polymerase RpoA/D/Rpb3-type" evidence="12">
    <location>
        <begin position="25"/>
        <end position="232"/>
    </location>
</feature>
<evidence type="ECO:0000256" key="6">
    <source>
        <dbReference type="ARBA" id="ARBA00022695"/>
    </source>
</evidence>
<comment type="subunit">
    <text evidence="11">Homodimer. The RNAP catalytic core consists of 2 alpha, 1 beta, 1 beta' and 1 omega subunit. When a sigma factor is associated with the core the holoenzyme is formed, which can initiate transcription.</text>
</comment>
<evidence type="ECO:0000256" key="1">
    <source>
        <dbReference type="ARBA" id="ARBA00007123"/>
    </source>
</evidence>
<evidence type="ECO:0000256" key="10">
    <source>
        <dbReference type="ARBA" id="ARBA00048552"/>
    </source>
</evidence>
<organism evidence="13 14">
    <name type="scientific">Lentisphaera profundi</name>
    <dbReference type="NCBI Taxonomy" id="1658616"/>
    <lineage>
        <taxon>Bacteria</taxon>
        <taxon>Pseudomonadati</taxon>
        <taxon>Lentisphaerota</taxon>
        <taxon>Lentisphaeria</taxon>
        <taxon>Lentisphaerales</taxon>
        <taxon>Lentisphaeraceae</taxon>
        <taxon>Lentisphaera</taxon>
    </lineage>
</organism>
<evidence type="ECO:0000256" key="11">
    <source>
        <dbReference type="HAMAP-Rule" id="MF_00059"/>
    </source>
</evidence>
<comment type="similarity">
    <text evidence="1 11">Belongs to the RNA polymerase alpha chain family.</text>
</comment>
<dbReference type="SMART" id="SM00662">
    <property type="entry name" value="RPOLD"/>
    <property type="match status" value="1"/>
</dbReference>
<dbReference type="Gene3D" id="1.10.150.20">
    <property type="entry name" value="5' to 3' exonuclease, C-terminal subdomain"/>
    <property type="match status" value="1"/>
</dbReference>
<evidence type="ECO:0000256" key="8">
    <source>
        <dbReference type="ARBA" id="ARBA00032524"/>
    </source>
</evidence>
<feature type="region of interest" description="Alpha C-terminal domain (alpha-CTD)" evidence="11">
    <location>
        <begin position="251"/>
        <end position="341"/>
    </location>
</feature>
<dbReference type="InterPro" id="IPR036643">
    <property type="entry name" value="RNApol_insert_sf"/>
</dbReference>
<evidence type="ECO:0000256" key="4">
    <source>
        <dbReference type="ARBA" id="ARBA00022478"/>
    </source>
</evidence>
<dbReference type="EMBL" id="CP117812">
    <property type="protein sequence ID" value="WDE97916.1"/>
    <property type="molecule type" value="Genomic_DNA"/>
</dbReference>
<proteinExistence type="inferred from homology"/>
<gene>
    <name evidence="11" type="primary">rpoA</name>
    <name evidence="13" type="ORF">PQO03_18995</name>
</gene>
<dbReference type="Gene3D" id="3.30.1360.10">
    <property type="entry name" value="RNA polymerase, RBP11-like subunit"/>
    <property type="match status" value="1"/>
</dbReference>
<dbReference type="Pfam" id="PF01000">
    <property type="entry name" value="RNA_pol_A_bac"/>
    <property type="match status" value="1"/>
</dbReference>
<dbReference type="InterPro" id="IPR011260">
    <property type="entry name" value="RNAP_asu_C"/>
</dbReference>
<name>A0ABY7VYQ1_9BACT</name>
<evidence type="ECO:0000313" key="14">
    <source>
        <dbReference type="Proteomes" id="UP001214250"/>
    </source>
</evidence>
<dbReference type="Pfam" id="PF03118">
    <property type="entry name" value="RNA_pol_A_CTD"/>
    <property type="match status" value="1"/>
</dbReference>
<keyword evidence="14" id="KW-1185">Reference proteome</keyword>
<sequence length="341" mass="38118">MGSTKAQFAMPQNMVLDEATATEKYGKFIAEPFEKGFGHTLGNGLRRVLLHSLEGVAVTWIKIDGVLHEYAQAADVVEDVTEIVLNFKNVRFTADGDLPRKLELRANTKGPVTAADIVTDGVTQVVNPEQYICTLDKDTPLRIEFEVASGRGWKSAEDNKPSEAPIGLIPVDSLFSPIERVSYDVSDTRVGQMTDYDKVELEIWTDGRISPEDALRKSAIILRDHLCVFTDDNPEDSTASLIQTPEDEAILSKMLIPVTSVELSVRAQNCLRNAEIKYLGELIQKSESEMLKYRNFGKKSLDEIKDKMLEMGITLNMKLKDEVRVAFNKKLEKEEMKSDAS</sequence>
<evidence type="ECO:0000256" key="7">
    <source>
        <dbReference type="ARBA" id="ARBA00023163"/>
    </source>
</evidence>
<evidence type="ECO:0000256" key="5">
    <source>
        <dbReference type="ARBA" id="ARBA00022679"/>
    </source>
</evidence>
<dbReference type="CDD" id="cd06928">
    <property type="entry name" value="RNAP_alpha_NTD"/>
    <property type="match status" value="1"/>
</dbReference>
<keyword evidence="6 11" id="KW-0548">Nucleotidyltransferase</keyword>
<dbReference type="RefSeq" id="WP_274152595.1">
    <property type="nucleotide sequence ID" value="NZ_CP117812.1"/>
</dbReference>
<dbReference type="HAMAP" id="MF_00059">
    <property type="entry name" value="RNApol_bact_RpoA"/>
    <property type="match status" value="1"/>
</dbReference>
<evidence type="ECO:0000256" key="2">
    <source>
        <dbReference type="ARBA" id="ARBA00012418"/>
    </source>
</evidence>
<dbReference type="Proteomes" id="UP001214250">
    <property type="component" value="Chromosome 2"/>
</dbReference>
<dbReference type="Pfam" id="PF01193">
    <property type="entry name" value="RNA_pol_L"/>
    <property type="match status" value="1"/>
</dbReference>
<dbReference type="GO" id="GO:0000428">
    <property type="term" value="C:DNA-directed RNA polymerase complex"/>
    <property type="evidence" value="ECO:0007669"/>
    <property type="project" value="UniProtKB-KW"/>
</dbReference>
<evidence type="ECO:0000256" key="3">
    <source>
        <dbReference type="ARBA" id="ARBA00015972"/>
    </source>
</evidence>
<dbReference type="InterPro" id="IPR011263">
    <property type="entry name" value="DNA-dir_RNA_pol_RpoA/D/Rpb3"/>
</dbReference>
<dbReference type="SUPFAM" id="SSF55257">
    <property type="entry name" value="RBP11-like subunits of RNA polymerase"/>
    <property type="match status" value="1"/>
</dbReference>
<dbReference type="InterPro" id="IPR011262">
    <property type="entry name" value="DNA-dir_RNA_pol_insert"/>
</dbReference>
<evidence type="ECO:0000259" key="12">
    <source>
        <dbReference type="SMART" id="SM00662"/>
    </source>
</evidence>
<dbReference type="InterPro" id="IPR036603">
    <property type="entry name" value="RBP11-like"/>
</dbReference>
<dbReference type="NCBIfam" id="TIGR02027">
    <property type="entry name" value="rpoA"/>
    <property type="match status" value="1"/>
</dbReference>
<reference evidence="13 14" key="1">
    <citation type="submission" date="2023-02" db="EMBL/GenBank/DDBJ databases">
        <title>Genome sequence of Lentisphaera profundi SAORIC-696.</title>
        <authorList>
            <person name="Kim e."/>
            <person name="Cho J.-C."/>
            <person name="Choi A."/>
            <person name="Kang I."/>
        </authorList>
    </citation>
    <scope>NUCLEOTIDE SEQUENCE [LARGE SCALE GENOMIC DNA]</scope>
    <source>
        <strain evidence="13 14">SAORIC-696</strain>
    </source>
</reference>
<protein>
    <recommendedName>
        <fullName evidence="3 11">DNA-directed RNA polymerase subunit alpha</fullName>
        <shortName evidence="11">RNAP subunit alpha</shortName>
        <ecNumber evidence="2 11">2.7.7.6</ecNumber>
    </recommendedName>
    <alternativeName>
        <fullName evidence="9 11">RNA polymerase subunit alpha</fullName>
    </alternativeName>
    <alternativeName>
        <fullName evidence="8 11">Transcriptase subunit alpha</fullName>
    </alternativeName>
</protein>
<keyword evidence="5 11" id="KW-0808">Transferase</keyword>
<dbReference type="SUPFAM" id="SSF56553">
    <property type="entry name" value="Insert subdomain of RNA polymerase alpha subunit"/>
    <property type="match status" value="1"/>
</dbReference>
<dbReference type="EC" id="2.7.7.6" evidence="2 11"/>
<evidence type="ECO:0000256" key="9">
    <source>
        <dbReference type="ARBA" id="ARBA00033070"/>
    </source>
</evidence>
<dbReference type="SUPFAM" id="SSF47789">
    <property type="entry name" value="C-terminal domain of RNA polymerase alpha subunit"/>
    <property type="match status" value="1"/>
</dbReference>
<dbReference type="Gene3D" id="2.170.120.12">
    <property type="entry name" value="DNA-directed RNA polymerase, insert domain"/>
    <property type="match status" value="1"/>
</dbReference>
<keyword evidence="7 11" id="KW-0804">Transcription</keyword>
<dbReference type="GO" id="GO:0003899">
    <property type="term" value="F:DNA-directed RNA polymerase activity"/>
    <property type="evidence" value="ECO:0007669"/>
    <property type="project" value="UniProtKB-EC"/>
</dbReference>
<accession>A0ABY7VYQ1</accession>
<comment type="catalytic activity">
    <reaction evidence="10 11">
        <text>RNA(n) + a ribonucleoside 5'-triphosphate = RNA(n+1) + diphosphate</text>
        <dbReference type="Rhea" id="RHEA:21248"/>
        <dbReference type="Rhea" id="RHEA-COMP:14527"/>
        <dbReference type="Rhea" id="RHEA-COMP:17342"/>
        <dbReference type="ChEBI" id="CHEBI:33019"/>
        <dbReference type="ChEBI" id="CHEBI:61557"/>
        <dbReference type="ChEBI" id="CHEBI:140395"/>
        <dbReference type="EC" id="2.7.7.6"/>
    </reaction>
</comment>